<dbReference type="EMBL" id="CADCWM010000027">
    <property type="protein sequence ID" value="CAA9541742.1"/>
    <property type="molecule type" value="Genomic_DNA"/>
</dbReference>
<organism evidence="1">
    <name type="scientific">uncultured Thermomicrobiales bacterium</name>
    <dbReference type="NCBI Taxonomy" id="1645740"/>
    <lineage>
        <taxon>Bacteria</taxon>
        <taxon>Pseudomonadati</taxon>
        <taxon>Thermomicrobiota</taxon>
        <taxon>Thermomicrobia</taxon>
        <taxon>Thermomicrobiales</taxon>
        <taxon>environmental samples</taxon>
    </lineage>
</organism>
<dbReference type="AlphaFoldDB" id="A0A6J4U8H5"/>
<name>A0A6J4U8H5_9BACT</name>
<sequence length="77" mass="8825">MARRILHELRQSVPMLTPFELRKRVILQAAWAAGRSIFAYQPASSADEKTRREVAELYRELARFVLDQAEGGTTHGR</sequence>
<protein>
    <submittedName>
        <fullName evidence="1">Uncharacterized protein</fullName>
    </submittedName>
</protein>
<gene>
    <name evidence="1" type="ORF">AVDCRST_MAG88-69</name>
</gene>
<accession>A0A6J4U8H5</accession>
<proteinExistence type="predicted"/>
<reference evidence="1" key="1">
    <citation type="submission" date="2020-02" db="EMBL/GenBank/DDBJ databases">
        <authorList>
            <person name="Meier V. D."/>
        </authorList>
    </citation>
    <scope>NUCLEOTIDE SEQUENCE</scope>
    <source>
        <strain evidence="1">AVDCRST_MAG88</strain>
    </source>
</reference>
<evidence type="ECO:0000313" key="1">
    <source>
        <dbReference type="EMBL" id="CAA9541742.1"/>
    </source>
</evidence>